<protein>
    <submittedName>
        <fullName evidence="1">Alkylated deoxynucleotide triphosphohydrolase</fullName>
    </submittedName>
</protein>
<reference evidence="1 2" key="1">
    <citation type="journal article" date="2011" name="Int. J. Syst. Evol. Microbiol.">
        <title>Relationship of Bacillus amyloliquefaciens clades associated with strains DSM 7T and FZB42T: a proposal for Bacillus amyloliquefaciens subsp. amyloliquefaciens subsp. nov. and Bacillus amyloliquefaciens subsp. plantarum subsp. nov. based on complete genome sequence comparisons.</title>
        <authorList>
            <person name="Borriss R."/>
            <person name="Chen X.H."/>
            <person name="Rueckert C."/>
            <person name="Blom J."/>
            <person name="Becker A."/>
            <person name="Baumgarth B."/>
            <person name="Fan B."/>
            <person name="Pukall R."/>
            <person name="Schumann P."/>
            <person name="Sproer C."/>
            <person name="Junge H."/>
            <person name="Vater J."/>
            <person name="Puhler A."/>
            <person name="Klenk H.P."/>
        </authorList>
    </citation>
    <scope>NUCLEOTIDE SEQUENCE [LARGE SCALE GENOMIC DNA]</scope>
    <source>
        <strain evidence="2">DSM 7</strain>
    </source>
</reference>
<dbReference type="InterPro" id="IPR019667">
    <property type="entry name" value="Uncharacterised_YbaK"/>
</dbReference>
<gene>
    <name evidence="1" type="primary">ybaK</name>
    <name evidence="1" type="ordered locus">BAMF_0152</name>
</gene>
<dbReference type="EMBL" id="FN597644">
    <property type="protein sequence ID" value="CBI41278.1"/>
    <property type="molecule type" value="Genomic_DNA"/>
</dbReference>
<dbReference type="Pfam" id="PF10730">
    <property type="entry name" value="DUF2521"/>
    <property type="match status" value="1"/>
</dbReference>
<keyword evidence="2" id="KW-1185">Reference proteome</keyword>
<organism evidence="1 2">
    <name type="scientific">Bacillus amyloliquefaciens (strain ATCC 23350 / DSM 7 / BCRC 11601 / CCUG 28519 / NBRC 15535 / NRRL B-14393 / F)</name>
    <dbReference type="NCBI Taxonomy" id="692420"/>
    <lineage>
        <taxon>Bacteria</taxon>
        <taxon>Bacillati</taxon>
        <taxon>Bacillota</taxon>
        <taxon>Bacilli</taxon>
        <taxon>Bacillales</taxon>
        <taxon>Bacillaceae</taxon>
        <taxon>Bacillus</taxon>
        <taxon>Bacillus amyloliquefaciens group</taxon>
    </lineage>
</organism>
<evidence type="ECO:0000313" key="2">
    <source>
        <dbReference type="Proteomes" id="UP000006562"/>
    </source>
</evidence>
<dbReference type="AlphaFoldDB" id="A0A9P1JE72"/>
<dbReference type="KEGG" id="bao:BAMF_0152"/>
<reference evidence="2" key="2">
    <citation type="journal article" date="2011" name="J. Biotechnol.">
        <title>Genome sequence of B. amyloliquefaciens type strain DSM7(T) reveals differences to plant-associated B. amyloliquefaciens FZB42.</title>
        <authorList>
            <person name="Ruckert C."/>
            <person name="Blom J."/>
            <person name="Chen X."/>
            <person name="Reva O."/>
            <person name="Borriss R."/>
        </authorList>
    </citation>
    <scope>NUCLEOTIDE SEQUENCE [LARGE SCALE GENOMIC DNA]</scope>
    <source>
        <strain evidence="2">DSM 7</strain>
    </source>
</reference>
<proteinExistence type="predicted"/>
<evidence type="ECO:0000313" key="1">
    <source>
        <dbReference type="EMBL" id="CBI41278.1"/>
    </source>
</evidence>
<accession>A0A9P1JE72</accession>
<name>A0A9P1JE72_BACAS</name>
<dbReference type="Proteomes" id="UP000006562">
    <property type="component" value="Chromosome"/>
</dbReference>
<sequence length="149" mass="17416">MAMAEVLSFSDVKRQKDFELEKNLLKELSLTQIIQSVKACLSPLFPFLQDENGILSEGCIDFAIEAYLLGGRFGVFGYYGESLQRANARSSEEEEELTVDFFEYLCSWTHEQYSSVEQKEIYEASCRFINSWWTEGFLQRKKQCKLRMR</sequence>